<proteinExistence type="predicted"/>
<dbReference type="Gene3D" id="3.30.1180.10">
    <property type="match status" value="1"/>
</dbReference>
<evidence type="ECO:0000313" key="4">
    <source>
        <dbReference type="Proteomes" id="UP001446032"/>
    </source>
</evidence>
<dbReference type="Proteomes" id="UP001446032">
    <property type="component" value="Unassembled WGS sequence"/>
</dbReference>
<dbReference type="RefSeq" id="WP_022213930.1">
    <property type="nucleotide sequence ID" value="NZ_JBBMEI010000004.1"/>
</dbReference>
<dbReference type="InterPro" id="IPR050270">
    <property type="entry name" value="DegV_domain_contain"/>
</dbReference>
<dbReference type="Pfam" id="PF02645">
    <property type="entry name" value="DegV"/>
    <property type="match status" value="1"/>
</dbReference>
<comment type="function">
    <text evidence="1">May bind long-chain fatty acids, such as palmitate, and may play a role in lipid transport or fatty acid metabolism.</text>
</comment>
<dbReference type="PANTHER" id="PTHR33434">
    <property type="entry name" value="DEGV DOMAIN-CONTAINING PROTEIN DR_1986-RELATED"/>
    <property type="match status" value="1"/>
</dbReference>
<dbReference type="NCBIfam" id="TIGR00762">
    <property type="entry name" value="DegV"/>
    <property type="match status" value="1"/>
</dbReference>
<evidence type="ECO:0000256" key="2">
    <source>
        <dbReference type="ARBA" id="ARBA00023121"/>
    </source>
</evidence>
<dbReference type="EMBL" id="JBBMEI010000004">
    <property type="protein sequence ID" value="MEQ2357205.1"/>
    <property type="molecule type" value="Genomic_DNA"/>
</dbReference>
<keyword evidence="2" id="KW-0446">Lipid-binding</keyword>
<evidence type="ECO:0000313" key="3">
    <source>
        <dbReference type="EMBL" id="MEQ2357205.1"/>
    </source>
</evidence>
<evidence type="ECO:0000256" key="1">
    <source>
        <dbReference type="ARBA" id="ARBA00003238"/>
    </source>
</evidence>
<dbReference type="InterPro" id="IPR003797">
    <property type="entry name" value="DegV"/>
</dbReference>
<sequence length="289" mass="32284">MNDYMITTDNNADLPEDFYKNHEVGCTYLSYTLEGKEYTEGNFLPVEEFYNKMRAGSMPTTSQVNPESARALFEPYLKDGRDILHIAFSSGLSGTFNSCRIAAEELMQEYPGRRVLVLDSLSASLGQGLLVYLAQERKEKGGSIEDVANWVETHKRNIVHLFTVDDLDHLYRGGRVSRTTAFLGGMLNIKPILHVDDAGKLIPIGKVRGRKKSLLELADLMDRKIGSYAKSCNMIFISHGDCREEAEFLARKIKQKYQITTELINDVGAVIGAHSGPGTMALFFVGDVR</sequence>
<comment type="caution">
    <text evidence="3">The sequence shown here is derived from an EMBL/GenBank/DDBJ whole genome shotgun (WGS) entry which is preliminary data.</text>
</comment>
<name>A0ABV1AGB7_9FIRM</name>
<organism evidence="3 4">
    <name type="scientific">Blautia intestinihominis</name>
    <dbReference type="NCBI Taxonomy" id="3133152"/>
    <lineage>
        <taxon>Bacteria</taxon>
        <taxon>Bacillati</taxon>
        <taxon>Bacillota</taxon>
        <taxon>Clostridia</taxon>
        <taxon>Lachnospirales</taxon>
        <taxon>Lachnospiraceae</taxon>
        <taxon>Blautia</taxon>
    </lineage>
</organism>
<protein>
    <submittedName>
        <fullName evidence="3">DegV family protein</fullName>
    </submittedName>
</protein>
<dbReference type="PANTHER" id="PTHR33434:SF3">
    <property type="entry name" value="DEGV DOMAIN-CONTAINING PROTEIN YITS"/>
    <property type="match status" value="1"/>
</dbReference>
<accession>A0ABV1AGB7</accession>
<keyword evidence="4" id="KW-1185">Reference proteome</keyword>
<dbReference type="InterPro" id="IPR043168">
    <property type="entry name" value="DegV_C"/>
</dbReference>
<dbReference type="PROSITE" id="PS51482">
    <property type="entry name" value="DEGV"/>
    <property type="match status" value="1"/>
</dbReference>
<gene>
    <name evidence="3" type="ORF">WMO75_02420</name>
</gene>
<dbReference type="SUPFAM" id="SSF82549">
    <property type="entry name" value="DAK1/DegV-like"/>
    <property type="match status" value="1"/>
</dbReference>
<dbReference type="Gene3D" id="3.40.50.10170">
    <property type="match status" value="1"/>
</dbReference>
<reference evidence="3 4" key="1">
    <citation type="submission" date="2024-03" db="EMBL/GenBank/DDBJ databases">
        <title>Human intestinal bacterial collection.</title>
        <authorList>
            <person name="Pauvert C."/>
            <person name="Hitch T.C.A."/>
            <person name="Clavel T."/>
        </authorList>
    </citation>
    <scope>NUCLEOTIDE SEQUENCE [LARGE SCALE GENOMIC DNA]</scope>
    <source>
        <strain evidence="3 4">CLA-AA-H95</strain>
    </source>
</reference>